<dbReference type="InterPro" id="IPR000073">
    <property type="entry name" value="AB_hydrolase_1"/>
</dbReference>
<organism evidence="2 3">
    <name type="scientific">Spectribacter hydrogenoxidans</name>
    <dbReference type="NCBI Taxonomy" id="3075608"/>
    <lineage>
        <taxon>Bacteria</taxon>
        <taxon>Pseudomonadati</taxon>
        <taxon>Pseudomonadota</taxon>
        <taxon>Gammaproteobacteria</taxon>
        <taxon>Salinisphaerales</taxon>
        <taxon>Salinisphaeraceae</taxon>
        <taxon>Spectribacter</taxon>
    </lineage>
</organism>
<feature type="domain" description="AB hydrolase-1" evidence="1">
    <location>
        <begin position="30"/>
        <end position="250"/>
    </location>
</feature>
<dbReference type="InterPro" id="IPR050266">
    <property type="entry name" value="AB_hydrolase_sf"/>
</dbReference>
<keyword evidence="2" id="KW-0378">Hydrolase</keyword>
<proteinExistence type="predicted"/>
<dbReference type="EMBL" id="JAVRIB010000012">
    <property type="protein sequence ID" value="MDT0635675.1"/>
    <property type="molecule type" value="Genomic_DNA"/>
</dbReference>
<evidence type="ECO:0000259" key="1">
    <source>
        <dbReference type="Pfam" id="PF12697"/>
    </source>
</evidence>
<dbReference type="PANTHER" id="PTHR43798:SF33">
    <property type="entry name" value="HYDROLASE, PUTATIVE (AFU_ORTHOLOGUE AFUA_2G14860)-RELATED"/>
    <property type="match status" value="1"/>
</dbReference>
<dbReference type="SUPFAM" id="SSF53474">
    <property type="entry name" value="alpha/beta-Hydrolases"/>
    <property type="match status" value="1"/>
</dbReference>
<evidence type="ECO:0000313" key="3">
    <source>
        <dbReference type="Proteomes" id="UP001251857"/>
    </source>
</evidence>
<reference evidence="2 3" key="1">
    <citation type="submission" date="2023-09" db="EMBL/GenBank/DDBJ databases">
        <authorList>
            <person name="Rey-Velasco X."/>
        </authorList>
    </citation>
    <scope>NUCLEOTIDE SEQUENCE [LARGE SCALE GENOMIC DNA]</scope>
    <source>
        <strain evidence="2 3">W335</strain>
    </source>
</reference>
<accession>A0ABU3C2C8</accession>
<dbReference type="RefSeq" id="WP_311653576.1">
    <property type="nucleotide sequence ID" value="NZ_JAVRIB010000012.1"/>
</dbReference>
<comment type="caution">
    <text evidence="2">The sequence shown here is derived from an EMBL/GenBank/DDBJ whole genome shotgun (WGS) entry which is preliminary data.</text>
</comment>
<protein>
    <submittedName>
        <fullName evidence="2">Alpha/beta hydrolase</fullName>
    </submittedName>
</protein>
<dbReference type="GO" id="GO:0016787">
    <property type="term" value="F:hydrolase activity"/>
    <property type="evidence" value="ECO:0007669"/>
    <property type="project" value="UniProtKB-KW"/>
</dbReference>
<name>A0ABU3C2C8_9GAMM</name>
<keyword evidence="3" id="KW-1185">Reference proteome</keyword>
<evidence type="ECO:0000313" key="2">
    <source>
        <dbReference type="EMBL" id="MDT0635675.1"/>
    </source>
</evidence>
<dbReference type="PANTHER" id="PTHR43798">
    <property type="entry name" value="MONOACYLGLYCEROL LIPASE"/>
    <property type="match status" value="1"/>
</dbReference>
<dbReference type="InterPro" id="IPR029058">
    <property type="entry name" value="AB_hydrolase_fold"/>
</dbReference>
<gene>
    <name evidence="2" type="ORF">RM532_12015</name>
</gene>
<dbReference type="Pfam" id="PF12697">
    <property type="entry name" value="Abhydrolase_6"/>
    <property type="match status" value="1"/>
</dbReference>
<dbReference type="Gene3D" id="3.40.50.1820">
    <property type="entry name" value="alpha/beta hydrolase"/>
    <property type="match status" value="1"/>
</dbReference>
<dbReference type="Proteomes" id="UP001251857">
    <property type="component" value="Unassembled WGS sequence"/>
</dbReference>
<sequence>MKRHGIQIIADGKRLEACWLGPGPGQAPTLVFLHEGLGCVGLWKDFPERLVAATGCGALVYSRAGYGGSDPVDLPRPLTYMHHEAQVVLPQVLDAAGIQRAIMVGHSDGGSIALIHAGSVDDPRVAALVLMAPHVFNEDVCVAAIEQARHAYEQGDLRTGLAKYHGDNVDVAFRGWNDAWLDPAFLDWNLESFLPGVQVPVLLIQGVQDQYGTAAQIEAIERQVSGPVQTLWPEPCGHAAYRDQPQAVISATTQFLENRMKSRPPTTNASALTSRGGV</sequence>